<dbReference type="Gene3D" id="1.10.357.10">
    <property type="entry name" value="Tetracycline Repressor, domain 2"/>
    <property type="match status" value="1"/>
</dbReference>
<name>A0A6I8LSS7_9PSEU</name>
<reference evidence="6 7" key="1">
    <citation type="submission" date="2019-09" db="EMBL/GenBank/DDBJ databases">
        <authorList>
            <person name="Leyn A S."/>
        </authorList>
    </citation>
    <scope>NUCLEOTIDE SEQUENCE [LARGE SCALE GENOMIC DNA]</scope>
    <source>
        <strain evidence="6">AA231_1</strain>
    </source>
</reference>
<evidence type="ECO:0000256" key="3">
    <source>
        <dbReference type="ARBA" id="ARBA00023163"/>
    </source>
</evidence>
<proteinExistence type="predicted"/>
<dbReference type="PANTHER" id="PTHR47506:SF1">
    <property type="entry name" value="HTH-TYPE TRANSCRIPTIONAL REGULATOR YJDC"/>
    <property type="match status" value="1"/>
</dbReference>
<dbReference type="PROSITE" id="PS50977">
    <property type="entry name" value="HTH_TETR_2"/>
    <property type="match status" value="1"/>
</dbReference>
<feature type="DNA-binding region" description="H-T-H motif" evidence="4">
    <location>
        <begin position="37"/>
        <end position="56"/>
    </location>
</feature>
<keyword evidence="1" id="KW-0805">Transcription regulation</keyword>
<dbReference type="PRINTS" id="PR00455">
    <property type="entry name" value="HTHTETR"/>
</dbReference>
<feature type="domain" description="HTH tetR-type" evidence="5">
    <location>
        <begin position="14"/>
        <end position="74"/>
    </location>
</feature>
<keyword evidence="2 4" id="KW-0238">DNA-binding</keyword>
<dbReference type="SUPFAM" id="SSF46689">
    <property type="entry name" value="Homeodomain-like"/>
    <property type="match status" value="1"/>
</dbReference>
<accession>A0A6I8LSS7</accession>
<organism evidence="6 7">
    <name type="scientific">Amycolatopsis camponoti</name>
    <dbReference type="NCBI Taxonomy" id="2606593"/>
    <lineage>
        <taxon>Bacteria</taxon>
        <taxon>Bacillati</taxon>
        <taxon>Actinomycetota</taxon>
        <taxon>Actinomycetes</taxon>
        <taxon>Pseudonocardiales</taxon>
        <taxon>Pseudonocardiaceae</taxon>
        <taxon>Amycolatopsis</taxon>
    </lineage>
</organism>
<dbReference type="GO" id="GO:0003677">
    <property type="term" value="F:DNA binding"/>
    <property type="evidence" value="ECO:0007669"/>
    <property type="project" value="UniProtKB-UniRule"/>
</dbReference>
<dbReference type="InterPro" id="IPR011075">
    <property type="entry name" value="TetR_C"/>
</dbReference>
<dbReference type="SUPFAM" id="SSF48498">
    <property type="entry name" value="Tetracyclin repressor-like, C-terminal domain"/>
    <property type="match status" value="1"/>
</dbReference>
<dbReference type="InterPro" id="IPR036271">
    <property type="entry name" value="Tet_transcr_reg_TetR-rel_C_sf"/>
</dbReference>
<evidence type="ECO:0000256" key="2">
    <source>
        <dbReference type="ARBA" id="ARBA00023125"/>
    </source>
</evidence>
<dbReference type="Pfam" id="PF16925">
    <property type="entry name" value="TetR_C_13"/>
    <property type="match status" value="1"/>
</dbReference>
<dbReference type="Proteomes" id="UP000399805">
    <property type="component" value="Unassembled WGS sequence"/>
</dbReference>
<sequence>MGGSGSTAFGRPREFDIDEALECAMQVFWARGYDGTSLTDLTGAMGITKSSMYAAFGNKEQLFRKAVKRYAEGPASYATRALHEPTARGVAEAFLRGAVRTTTSPGAPAGCLSVQGALALSEQGRPAHDVLVDWRNDAGVRLEERFRRAVDEGDLGPDADPRRLARFVMTMGFGIAVQAANGLGTAELDEIAATALLAWPGQHPRTS</sequence>
<dbReference type="AlphaFoldDB" id="A0A6I8LSS7"/>
<dbReference type="RefSeq" id="WP_155544825.1">
    <property type="nucleotide sequence ID" value="NZ_CABVGP010000002.1"/>
</dbReference>
<dbReference type="Gene3D" id="1.10.10.60">
    <property type="entry name" value="Homeodomain-like"/>
    <property type="match status" value="1"/>
</dbReference>
<evidence type="ECO:0000256" key="1">
    <source>
        <dbReference type="ARBA" id="ARBA00023015"/>
    </source>
</evidence>
<dbReference type="InterPro" id="IPR001647">
    <property type="entry name" value="HTH_TetR"/>
</dbReference>
<dbReference type="PANTHER" id="PTHR47506">
    <property type="entry name" value="TRANSCRIPTIONAL REGULATORY PROTEIN"/>
    <property type="match status" value="1"/>
</dbReference>
<evidence type="ECO:0000313" key="7">
    <source>
        <dbReference type="Proteomes" id="UP000399805"/>
    </source>
</evidence>
<keyword evidence="3" id="KW-0804">Transcription</keyword>
<protein>
    <submittedName>
        <fullName evidence="6">Transcriptional regulator</fullName>
    </submittedName>
</protein>
<dbReference type="Pfam" id="PF00440">
    <property type="entry name" value="TetR_N"/>
    <property type="match status" value="1"/>
</dbReference>
<gene>
    <name evidence="6" type="ORF">AA23TX_04609</name>
</gene>
<keyword evidence="7" id="KW-1185">Reference proteome</keyword>
<evidence type="ECO:0000256" key="4">
    <source>
        <dbReference type="PROSITE-ProRule" id="PRU00335"/>
    </source>
</evidence>
<evidence type="ECO:0000313" key="6">
    <source>
        <dbReference type="EMBL" id="VVJ19588.1"/>
    </source>
</evidence>
<evidence type="ECO:0000259" key="5">
    <source>
        <dbReference type="PROSITE" id="PS50977"/>
    </source>
</evidence>
<dbReference type="InterPro" id="IPR009057">
    <property type="entry name" value="Homeodomain-like_sf"/>
</dbReference>
<dbReference type="EMBL" id="CABVGP010000002">
    <property type="protein sequence ID" value="VVJ19588.1"/>
    <property type="molecule type" value="Genomic_DNA"/>
</dbReference>